<dbReference type="CDD" id="cd00202">
    <property type="entry name" value="ZnF_GATA"/>
    <property type="match status" value="1"/>
</dbReference>
<evidence type="ECO:0000256" key="8">
    <source>
        <dbReference type="PROSITE-ProRule" id="PRU00094"/>
    </source>
</evidence>
<dbReference type="PROSITE" id="PS50114">
    <property type="entry name" value="GATA_ZN_FINGER_2"/>
    <property type="match status" value="1"/>
</dbReference>
<comment type="caution">
    <text evidence="12">The sequence shown here is derived from an EMBL/GenBank/DDBJ whole genome shotgun (WGS) entry which is preliminary data.</text>
</comment>
<dbReference type="EMBL" id="JBBXJM010000001">
    <property type="protein sequence ID" value="KAL1413543.1"/>
    <property type="molecule type" value="Genomic_DNA"/>
</dbReference>
<keyword evidence="9" id="KW-0175">Coiled coil</keyword>
<evidence type="ECO:0000256" key="7">
    <source>
        <dbReference type="ARBA" id="ARBA00023242"/>
    </source>
</evidence>
<keyword evidence="6" id="KW-0804">Transcription</keyword>
<dbReference type="SMART" id="SM00401">
    <property type="entry name" value="ZnF_GATA"/>
    <property type="match status" value="1"/>
</dbReference>
<dbReference type="Pfam" id="PF08550">
    <property type="entry name" value="GATA_AreA"/>
    <property type="match status" value="1"/>
</dbReference>
<organism evidence="12 13">
    <name type="scientific">Vanrija albida</name>
    <dbReference type="NCBI Taxonomy" id="181172"/>
    <lineage>
        <taxon>Eukaryota</taxon>
        <taxon>Fungi</taxon>
        <taxon>Dikarya</taxon>
        <taxon>Basidiomycota</taxon>
        <taxon>Agaricomycotina</taxon>
        <taxon>Tremellomycetes</taxon>
        <taxon>Trichosporonales</taxon>
        <taxon>Trichosporonaceae</taxon>
        <taxon>Vanrija</taxon>
    </lineage>
</organism>
<feature type="coiled-coil region" evidence="9">
    <location>
        <begin position="194"/>
        <end position="282"/>
    </location>
</feature>
<evidence type="ECO:0000256" key="9">
    <source>
        <dbReference type="SAM" id="Coils"/>
    </source>
</evidence>
<dbReference type="PANTHER" id="PTHR10071:SF281">
    <property type="entry name" value="BOX A-BINDING FACTOR-RELATED"/>
    <property type="match status" value="1"/>
</dbReference>
<evidence type="ECO:0000256" key="3">
    <source>
        <dbReference type="ARBA" id="ARBA00022771"/>
    </source>
</evidence>
<dbReference type="Gene3D" id="3.30.50.10">
    <property type="entry name" value="Erythroid Transcription Factor GATA-1, subunit A"/>
    <property type="match status" value="1"/>
</dbReference>
<dbReference type="PRINTS" id="PR00619">
    <property type="entry name" value="GATAZNFINGER"/>
</dbReference>
<feature type="compositionally biased region" description="Low complexity" evidence="10">
    <location>
        <begin position="754"/>
        <end position="767"/>
    </location>
</feature>
<comment type="subcellular location">
    <subcellularLocation>
        <location evidence="1">Nucleus</location>
    </subcellularLocation>
</comment>
<name>A0ABR3QFP6_9TREE</name>
<feature type="region of interest" description="Disordered" evidence="10">
    <location>
        <begin position="911"/>
        <end position="950"/>
    </location>
</feature>
<keyword evidence="13" id="KW-1185">Reference proteome</keyword>
<feature type="compositionally biased region" description="Low complexity" evidence="10">
    <location>
        <begin position="341"/>
        <end position="352"/>
    </location>
</feature>
<evidence type="ECO:0000256" key="2">
    <source>
        <dbReference type="ARBA" id="ARBA00022723"/>
    </source>
</evidence>
<keyword evidence="3 8" id="KW-0863">Zinc-finger</keyword>
<feature type="compositionally biased region" description="Polar residues" evidence="10">
    <location>
        <begin position="1306"/>
        <end position="1322"/>
    </location>
</feature>
<feature type="compositionally biased region" description="Low complexity" evidence="10">
    <location>
        <begin position="368"/>
        <end position="383"/>
    </location>
</feature>
<dbReference type="GeneID" id="95982360"/>
<feature type="compositionally biased region" description="Pro residues" evidence="10">
    <location>
        <begin position="423"/>
        <end position="440"/>
    </location>
</feature>
<feature type="compositionally biased region" description="Polar residues" evidence="10">
    <location>
        <begin position="1125"/>
        <end position="1147"/>
    </location>
</feature>
<evidence type="ECO:0000256" key="10">
    <source>
        <dbReference type="SAM" id="MobiDB-lite"/>
    </source>
</evidence>
<gene>
    <name evidence="12" type="primary">GAT1</name>
    <name evidence="12" type="ORF">Q8F55_001317</name>
</gene>
<evidence type="ECO:0000256" key="4">
    <source>
        <dbReference type="ARBA" id="ARBA00022833"/>
    </source>
</evidence>
<dbReference type="InterPro" id="IPR013860">
    <property type="entry name" value="AreA_GATA"/>
</dbReference>
<feature type="compositionally biased region" description="Low complexity" evidence="10">
    <location>
        <begin position="119"/>
        <end position="141"/>
    </location>
</feature>
<feature type="compositionally biased region" description="Low complexity" evidence="10">
    <location>
        <begin position="96"/>
        <end position="105"/>
    </location>
</feature>
<feature type="compositionally biased region" description="Low complexity" evidence="10">
    <location>
        <begin position="1255"/>
        <end position="1271"/>
    </location>
</feature>
<feature type="compositionally biased region" description="Low complexity" evidence="10">
    <location>
        <begin position="860"/>
        <end position="871"/>
    </location>
</feature>
<keyword evidence="5" id="KW-0805">Transcription regulation</keyword>
<feature type="compositionally biased region" description="Polar residues" evidence="10">
    <location>
        <begin position="486"/>
        <end position="506"/>
    </location>
</feature>
<feature type="region of interest" description="Disordered" evidence="10">
    <location>
        <begin position="299"/>
        <end position="448"/>
    </location>
</feature>
<evidence type="ECO:0000256" key="6">
    <source>
        <dbReference type="ARBA" id="ARBA00023163"/>
    </source>
</evidence>
<proteinExistence type="predicted"/>
<evidence type="ECO:0000313" key="13">
    <source>
        <dbReference type="Proteomes" id="UP001565368"/>
    </source>
</evidence>
<feature type="compositionally biased region" description="Polar residues" evidence="10">
    <location>
        <begin position="357"/>
        <end position="367"/>
    </location>
</feature>
<evidence type="ECO:0000313" key="12">
    <source>
        <dbReference type="EMBL" id="KAL1413543.1"/>
    </source>
</evidence>
<feature type="region of interest" description="Disordered" evidence="10">
    <location>
        <begin position="1066"/>
        <end position="1195"/>
    </location>
</feature>
<feature type="compositionally biased region" description="Polar residues" evidence="10">
    <location>
        <begin position="1171"/>
        <end position="1195"/>
    </location>
</feature>
<dbReference type="PANTHER" id="PTHR10071">
    <property type="entry name" value="TRANSCRIPTION FACTOR GATA FAMILY MEMBER"/>
    <property type="match status" value="1"/>
</dbReference>
<feature type="region of interest" description="Disordered" evidence="10">
    <location>
        <begin position="164"/>
        <end position="183"/>
    </location>
</feature>
<reference evidence="12 13" key="1">
    <citation type="submission" date="2023-08" db="EMBL/GenBank/DDBJ databases">
        <title>Annotated Genome Sequence of Vanrija albida AlHP1.</title>
        <authorList>
            <person name="Herzog R."/>
        </authorList>
    </citation>
    <scope>NUCLEOTIDE SEQUENCE [LARGE SCALE GENOMIC DNA]</scope>
    <source>
        <strain evidence="12 13">AlHP1</strain>
    </source>
</reference>
<dbReference type="PROSITE" id="PS00344">
    <property type="entry name" value="GATA_ZN_FINGER_1"/>
    <property type="match status" value="1"/>
</dbReference>
<dbReference type="RefSeq" id="XP_069213487.1">
    <property type="nucleotide sequence ID" value="XM_069349943.1"/>
</dbReference>
<dbReference type="InterPro" id="IPR000679">
    <property type="entry name" value="Znf_GATA"/>
</dbReference>
<feature type="compositionally biased region" description="Low complexity" evidence="10">
    <location>
        <begin position="314"/>
        <end position="328"/>
    </location>
</feature>
<dbReference type="Proteomes" id="UP001565368">
    <property type="component" value="Unassembled WGS sequence"/>
</dbReference>
<dbReference type="InterPro" id="IPR013088">
    <property type="entry name" value="Znf_NHR/GATA"/>
</dbReference>
<feature type="region of interest" description="Disordered" evidence="10">
    <location>
        <begin position="486"/>
        <end position="533"/>
    </location>
</feature>
<keyword evidence="4" id="KW-0862">Zinc</keyword>
<feature type="region of interest" description="Disordered" evidence="10">
    <location>
        <begin position="858"/>
        <end position="881"/>
    </location>
</feature>
<dbReference type="Pfam" id="PF00320">
    <property type="entry name" value="GATA"/>
    <property type="match status" value="1"/>
</dbReference>
<feature type="compositionally biased region" description="Polar residues" evidence="10">
    <location>
        <begin position="299"/>
        <end position="309"/>
    </location>
</feature>
<accession>A0ABR3QFP6</accession>
<feature type="region of interest" description="Disordered" evidence="10">
    <location>
        <begin position="753"/>
        <end position="773"/>
    </location>
</feature>
<evidence type="ECO:0000259" key="11">
    <source>
        <dbReference type="PROSITE" id="PS50114"/>
    </source>
</evidence>
<feature type="region of interest" description="Disordered" evidence="10">
    <location>
        <begin position="1"/>
        <end position="141"/>
    </location>
</feature>
<feature type="domain" description="GATA-type" evidence="11">
    <location>
        <begin position="1195"/>
        <end position="1242"/>
    </location>
</feature>
<keyword evidence="2" id="KW-0479">Metal-binding</keyword>
<keyword evidence="7" id="KW-0539">Nucleus</keyword>
<sequence length="1322" mass="140266">MGGQTVHQNGIPVAPSPSQNWPFVPPQQMNNSIPNGADSFLGDLASTPTGVDYSQAFGSSVGSFTPSAQSSFTAQYEAARQNQARSSLQSTPLDGPSPSSPWSVSGDQPFDFTALDGLQAPHAQPQQPAQGPSPASAVPAAPASLDNVDQNVLNSLLDILNQSQQPRASAPSLPAPPPGSTLQPADAQWILQLLQQATEQQQVQQQQAAAQQAQQAQQAALVQQLASQMQRHQTQQLQQQAQQQQQQQQQAQQQQQQQQQQLQQQQLQQHQQQQQLHQQQRQQHQFQPNNSGASLLTRRMQQGHEQPQPQFHEPAIAPNSASTATTPSGSGLQDPTPPPTFSSSFQQQGQRRPPIKSTGSWQTQVDTPASTPAASESAMSSPADVASTSAKGFRPIKPRRKEAPQHPPAPTKPSPRTAAAFAVPPPPQPRPQQLQQPPPAKPEDEWAQQIDMANLPPLPAGITIGHLSQYGAAGLEMAIRIGMSIGQQQSPGPQHASLQQQQRPTMSSISSTPNASSPEASASIPQRQRSGGNVVSEILNDDFLRIRSPLSTSPISAGFPPPMSTGRRPSHSGEPSSPAPLPEVSSAEEMAKKDPLAAQVWKAYARAKNTLPHGQRMENLTWRMMHLTMKKKEEQEAAAAAAAAGATTPKAHQSIDDIAISYSSSLPSIPEPFAAPSEPAPQEERGRTKAKSRVVGFSAGNRDSSAMDIDWRAASRSRSRMAVDWRAASRSRSRSTFAGGKPMYGEQHAHELLSHGTGSGSTTNSTHDPSPASLMPFARSMPNNYPPWVAAGVEMAMSQPLESELNMEQFRNGKDPKETMLDYEPAIQPASAAGSFAALSSSVPAAQDHSHLLAAHVAQSMSSGGSHASNDSSKRYPTLPGISGPGLYGATEENYHPQYGFLPRRVRKTSFDHTVRPTLEGDSPTMGSRKRPAESSPHGGGGLHRPLLDPTGFPSSNFTFNFPQSYDQFFDLNAAAAGASTATDAEGSQQVDWASVDVTAEGDAAAAAAAGFDLANLFPNNSVNTSSLLATQQSGDSPFDFQQLMHLYLGENAGGMSQPVTHINPSEVLGALPRPGMLDPTFTPDGPSPQANGSTPTPTIPSAAFFKQPTGKGSDHRAVFPGQPARSNSSPNLQGLKMQMSSASGSAESRGHSRQGSQSSSRPGKSRSGAVTPSSETTDPLASLGTSAGETPTMCTNCQTTNTPLWRRDPEGQPLCNACGLFYKLHGVVRPLSLKTDVIKKRNRAQPLSKESNPSRKNSGSKSGRSKPSSPAAERILPLTSTSSTAIPKRQRRLSEAPDGSGGLTPLSSSAKSQGSGRTLAA</sequence>
<evidence type="ECO:0000256" key="5">
    <source>
        <dbReference type="ARBA" id="ARBA00023015"/>
    </source>
</evidence>
<evidence type="ECO:0000256" key="1">
    <source>
        <dbReference type="ARBA" id="ARBA00004123"/>
    </source>
</evidence>
<feature type="region of interest" description="Disordered" evidence="10">
    <location>
        <begin position="550"/>
        <end position="593"/>
    </location>
</feature>
<feature type="compositionally biased region" description="Low complexity" evidence="10">
    <location>
        <begin position="1154"/>
        <end position="1169"/>
    </location>
</feature>
<dbReference type="InterPro" id="IPR039355">
    <property type="entry name" value="Transcription_factor_GATA"/>
</dbReference>
<feature type="region of interest" description="Disordered" evidence="10">
    <location>
        <begin position="670"/>
        <end position="692"/>
    </location>
</feature>
<feature type="region of interest" description="Disordered" evidence="10">
    <location>
        <begin position="1241"/>
        <end position="1322"/>
    </location>
</feature>
<feature type="compositionally biased region" description="Polar residues" evidence="10">
    <location>
        <begin position="518"/>
        <end position="533"/>
    </location>
</feature>
<dbReference type="SUPFAM" id="SSF57716">
    <property type="entry name" value="Glucocorticoid receptor-like (DNA-binding domain)"/>
    <property type="match status" value="1"/>
</dbReference>
<feature type="compositionally biased region" description="Polar residues" evidence="10">
    <location>
        <begin position="16"/>
        <end position="34"/>
    </location>
</feature>
<feature type="compositionally biased region" description="Low complexity" evidence="10">
    <location>
        <begin position="507"/>
        <end position="517"/>
    </location>
</feature>
<feature type="compositionally biased region" description="Polar residues" evidence="10">
    <location>
        <begin position="56"/>
        <end position="92"/>
    </location>
</feature>
<protein>
    <submittedName>
        <fullName evidence="12">Sodium- and chloride-dependent GABA transporter 1</fullName>
    </submittedName>
</protein>